<evidence type="ECO:0000256" key="4">
    <source>
        <dbReference type="ARBA" id="ARBA00022723"/>
    </source>
</evidence>
<dbReference type="InterPro" id="IPR039661">
    <property type="entry name" value="ELP3"/>
</dbReference>
<name>A0ABM8EH11_9BACT</name>
<evidence type="ECO:0000256" key="1">
    <source>
        <dbReference type="ARBA" id="ARBA00001966"/>
    </source>
</evidence>
<dbReference type="RefSeq" id="WP_282001737.1">
    <property type="nucleotide sequence ID" value="NZ_AP027151.1"/>
</dbReference>
<evidence type="ECO:0000313" key="9">
    <source>
        <dbReference type="Proteomes" id="UP001317705"/>
    </source>
</evidence>
<gene>
    <name evidence="8" type="primary">yhcC-2</name>
    <name evidence="8" type="ORF">GURASL_06390</name>
</gene>
<dbReference type="SUPFAM" id="SSF102114">
    <property type="entry name" value="Radical SAM enzymes"/>
    <property type="match status" value="1"/>
</dbReference>
<keyword evidence="5" id="KW-0408">Iron</keyword>
<dbReference type="CDD" id="cd01335">
    <property type="entry name" value="Radical_SAM"/>
    <property type="match status" value="1"/>
</dbReference>
<feature type="domain" description="Radical SAM core" evidence="7">
    <location>
        <begin position="22"/>
        <end position="262"/>
    </location>
</feature>
<dbReference type="SMART" id="SM00729">
    <property type="entry name" value="Elp3"/>
    <property type="match status" value="1"/>
</dbReference>
<dbReference type="EMBL" id="AP027151">
    <property type="protein sequence ID" value="BDV41716.1"/>
    <property type="molecule type" value="Genomic_DNA"/>
</dbReference>
<comment type="cofactor">
    <cofactor evidence="1">
        <name>[4Fe-4S] cluster</name>
        <dbReference type="ChEBI" id="CHEBI:49883"/>
    </cofactor>
</comment>
<dbReference type="InterPro" id="IPR005911">
    <property type="entry name" value="YhcC-like"/>
</dbReference>
<dbReference type="SFLD" id="SFLDS00029">
    <property type="entry name" value="Radical_SAM"/>
    <property type="match status" value="1"/>
</dbReference>
<dbReference type="InterPro" id="IPR006638">
    <property type="entry name" value="Elp3/MiaA/NifB-like_rSAM"/>
</dbReference>
<protein>
    <submittedName>
        <fullName evidence="8">TIGR01212 family radical SAM protein</fullName>
    </submittedName>
</protein>
<keyword evidence="3" id="KW-0949">S-adenosyl-L-methionine</keyword>
<evidence type="ECO:0000256" key="2">
    <source>
        <dbReference type="ARBA" id="ARBA00022485"/>
    </source>
</evidence>
<dbReference type="InterPro" id="IPR058240">
    <property type="entry name" value="rSAM_sf"/>
</dbReference>
<dbReference type="SFLD" id="SFLDG01091">
    <property type="entry name" value="uncharacterized_CHP01210-like"/>
    <property type="match status" value="1"/>
</dbReference>
<dbReference type="InterPro" id="IPR023404">
    <property type="entry name" value="rSAM_horseshoe"/>
</dbReference>
<reference evidence="8 9" key="1">
    <citation type="submission" date="2022-12" db="EMBL/GenBank/DDBJ databases">
        <title>Polyphasic characterization of Geotalea uranireducens NIT-SL11 newly isolated from a complex of sewage sludge and microbially reduced graphene oxide.</title>
        <authorList>
            <person name="Xie L."/>
            <person name="Yoshida N."/>
            <person name="Meng L."/>
        </authorList>
    </citation>
    <scope>NUCLEOTIDE SEQUENCE [LARGE SCALE GENOMIC DNA]</scope>
    <source>
        <strain evidence="8 9">NIT-SL11</strain>
    </source>
</reference>
<evidence type="ECO:0000256" key="5">
    <source>
        <dbReference type="ARBA" id="ARBA00023004"/>
    </source>
</evidence>
<dbReference type="Gene3D" id="3.80.30.20">
    <property type="entry name" value="tm_1862 like domain"/>
    <property type="match status" value="1"/>
</dbReference>
<dbReference type="PROSITE" id="PS51918">
    <property type="entry name" value="RADICAL_SAM"/>
    <property type="match status" value="1"/>
</dbReference>
<dbReference type="SFLD" id="SFLDG01086">
    <property type="entry name" value="elongater_protein-like"/>
    <property type="match status" value="1"/>
</dbReference>
<dbReference type="Pfam" id="PF04055">
    <property type="entry name" value="Radical_SAM"/>
    <property type="match status" value="1"/>
</dbReference>
<dbReference type="PANTHER" id="PTHR11135:SF1">
    <property type="entry name" value="PROTEIN YHCC"/>
    <property type="match status" value="1"/>
</dbReference>
<sequence>MPESYINKDLRFNSYGTYLRRRFGYRVSKVNVDGGFTCPNRDGTRGDGGCVYCDNSSFSPNSTLARIPIEIQMLEGMAYHRRRLGSEKFIIYFQKYTNTYGPVSKLRDLYHRALSHPDVLGISVGTRPDSLSDECLELLTELATRHYVCVELGLQSMDDAILNRINRGHTLAEYLQAVHRLSGRGIELCTHLIYGFPGETRRGFLRTADLLATLPINSVKLHQLHAVKGTRLAEMYRQGEFVPVSHQEYLATVCDFLEILPPQIAVQRLYGSAPLAIRVAPNWDFKNNQMWYTVVNELKRRGTWQGCRLAGSSSRVGNL</sequence>
<evidence type="ECO:0000313" key="8">
    <source>
        <dbReference type="EMBL" id="BDV41716.1"/>
    </source>
</evidence>
<organism evidence="8 9">
    <name type="scientific">Geotalea uraniireducens</name>
    <dbReference type="NCBI Taxonomy" id="351604"/>
    <lineage>
        <taxon>Bacteria</taxon>
        <taxon>Pseudomonadati</taxon>
        <taxon>Thermodesulfobacteriota</taxon>
        <taxon>Desulfuromonadia</taxon>
        <taxon>Geobacterales</taxon>
        <taxon>Geobacteraceae</taxon>
        <taxon>Geotalea</taxon>
    </lineage>
</organism>
<keyword evidence="4" id="KW-0479">Metal-binding</keyword>
<proteinExistence type="predicted"/>
<dbReference type="PANTHER" id="PTHR11135">
    <property type="entry name" value="HISTONE ACETYLTRANSFERASE-RELATED"/>
    <property type="match status" value="1"/>
</dbReference>
<evidence type="ECO:0000256" key="6">
    <source>
        <dbReference type="ARBA" id="ARBA00023014"/>
    </source>
</evidence>
<dbReference type="Pfam" id="PF16199">
    <property type="entry name" value="Radical_SAM_C"/>
    <property type="match status" value="1"/>
</dbReference>
<dbReference type="NCBIfam" id="TIGR01212">
    <property type="entry name" value="TIGR01212 family radical SAM protein"/>
    <property type="match status" value="1"/>
</dbReference>
<dbReference type="Proteomes" id="UP001317705">
    <property type="component" value="Chromosome"/>
</dbReference>
<evidence type="ECO:0000259" key="7">
    <source>
        <dbReference type="PROSITE" id="PS51918"/>
    </source>
</evidence>
<dbReference type="InterPro" id="IPR007197">
    <property type="entry name" value="rSAM"/>
</dbReference>
<dbReference type="InterPro" id="IPR032432">
    <property type="entry name" value="Radical_SAM_C"/>
</dbReference>
<evidence type="ECO:0000256" key="3">
    <source>
        <dbReference type="ARBA" id="ARBA00022691"/>
    </source>
</evidence>
<keyword evidence="9" id="KW-1185">Reference proteome</keyword>
<keyword evidence="2" id="KW-0004">4Fe-4S</keyword>
<keyword evidence="6" id="KW-0411">Iron-sulfur</keyword>
<accession>A0ABM8EH11</accession>